<evidence type="ECO:0000313" key="3">
    <source>
        <dbReference type="Proteomes" id="UP000325684"/>
    </source>
</evidence>
<reference evidence="2 3" key="1">
    <citation type="journal article" date="2019" name="Microorganisms">
        <title>Genome Insights into the Novel Species Microvirga brassicacearum, a Rapeseed Endophyte with Biotechnological Potential.</title>
        <authorList>
            <person name="Jimenez-Gomez A."/>
            <person name="Saati-Santamaria Z."/>
            <person name="Igual J.M."/>
            <person name="Rivas R."/>
            <person name="Mateos P.F."/>
            <person name="Garcia-Fraile P."/>
        </authorList>
    </citation>
    <scope>NUCLEOTIDE SEQUENCE [LARGE SCALE GENOMIC DNA]</scope>
    <source>
        <strain evidence="2 3">CDVBN77</strain>
    </source>
</reference>
<accession>A0A5N3P6A1</accession>
<evidence type="ECO:0000256" key="1">
    <source>
        <dbReference type="SAM" id="MobiDB-lite"/>
    </source>
</evidence>
<dbReference type="OrthoDB" id="8019520at2"/>
<comment type="caution">
    <text evidence="2">The sequence shown here is derived from an EMBL/GenBank/DDBJ whole genome shotgun (WGS) entry which is preliminary data.</text>
</comment>
<dbReference type="Proteomes" id="UP000325684">
    <property type="component" value="Unassembled WGS sequence"/>
</dbReference>
<proteinExistence type="predicted"/>
<organism evidence="2 3">
    <name type="scientific">Microvirga brassicacearum</name>
    <dbReference type="NCBI Taxonomy" id="2580413"/>
    <lineage>
        <taxon>Bacteria</taxon>
        <taxon>Pseudomonadati</taxon>
        <taxon>Pseudomonadota</taxon>
        <taxon>Alphaproteobacteria</taxon>
        <taxon>Hyphomicrobiales</taxon>
        <taxon>Methylobacteriaceae</taxon>
        <taxon>Microvirga</taxon>
    </lineage>
</organism>
<keyword evidence="3" id="KW-1185">Reference proteome</keyword>
<dbReference type="AlphaFoldDB" id="A0A5N3P6A1"/>
<evidence type="ECO:0000313" key="2">
    <source>
        <dbReference type="EMBL" id="KAB0265266.1"/>
    </source>
</evidence>
<feature type="region of interest" description="Disordered" evidence="1">
    <location>
        <begin position="80"/>
        <end position="112"/>
    </location>
</feature>
<dbReference type="EMBL" id="VCMV01000038">
    <property type="protein sequence ID" value="KAB0265266.1"/>
    <property type="molecule type" value="Genomic_DNA"/>
</dbReference>
<dbReference type="RefSeq" id="WP_150947524.1">
    <property type="nucleotide sequence ID" value="NZ_VCMV01000038.1"/>
</dbReference>
<sequence>MFSLLRAALVIGAIFYFSPVRHSSEGSLSLDGLINAVSNPADKLQQSASGTPERLEAVWNALPESAKQAVLDRIKAGPAARTMEARQLPQTDTLQPEDHRPAWVGAGKKPGA</sequence>
<protein>
    <submittedName>
        <fullName evidence="2">Uncharacterized protein</fullName>
    </submittedName>
</protein>
<gene>
    <name evidence="2" type="ORF">FEZ63_19280</name>
</gene>
<name>A0A5N3P6A1_9HYPH</name>